<dbReference type="PANTHER" id="PTHR37049">
    <property type="entry name" value="PEPTIDASE S41 FAMILY PROTEIN"/>
    <property type="match status" value="1"/>
</dbReference>
<evidence type="ECO:0000256" key="1">
    <source>
        <dbReference type="SAM" id="MobiDB-lite"/>
    </source>
</evidence>
<dbReference type="InterPro" id="IPR052766">
    <property type="entry name" value="S41A_metabolite_peptidase"/>
</dbReference>
<dbReference type="Pfam" id="PF03572">
    <property type="entry name" value="Peptidase_S41"/>
    <property type="match status" value="1"/>
</dbReference>
<keyword evidence="2" id="KW-1133">Transmembrane helix</keyword>
<dbReference type="GO" id="GO:0006508">
    <property type="term" value="P:proteolysis"/>
    <property type="evidence" value="ECO:0007669"/>
    <property type="project" value="InterPro"/>
</dbReference>
<organism evidence="6 7">
    <name type="scientific">Massariosphaeria phaeospora</name>
    <dbReference type="NCBI Taxonomy" id="100035"/>
    <lineage>
        <taxon>Eukaryota</taxon>
        <taxon>Fungi</taxon>
        <taxon>Dikarya</taxon>
        <taxon>Ascomycota</taxon>
        <taxon>Pezizomycotina</taxon>
        <taxon>Dothideomycetes</taxon>
        <taxon>Pleosporomycetidae</taxon>
        <taxon>Pleosporales</taxon>
        <taxon>Pleosporales incertae sedis</taxon>
        <taxon>Massariosphaeria</taxon>
    </lineage>
</organism>
<evidence type="ECO:0000256" key="2">
    <source>
        <dbReference type="SAM" id="Phobius"/>
    </source>
</evidence>
<keyword evidence="7" id="KW-1185">Reference proteome</keyword>
<feature type="region of interest" description="Disordered" evidence="1">
    <location>
        <begin position="699"/>
        <end position="737"/>
    </location>
</feature>
<feature type="domain" description="CPAF-like PDZ" evidence="5">
    <location>
        <begin position="172"/>
        <end position="282"/>
    </location>
</feature>
<evidence type="ECO:0000256" key="3">
    <source>
        <dbReference type="SAM" id="SignalP"/>
    </source>
</evidence>
<proteinExistence type="predicted"/>
<keyword evidence="3" id="KW-0732">Signal</keyword>
<feature type="domain" description="Tail specific protease" evidence="4">
    <location>
        <begin position="366"/>
        <end position="568"/>
    </location>
</feature>
<dbReference type="GO" id="GO:0008236">
    <property type="term" value="F:serine-type peptidase activity"/>
    <property type="evidence" value="ECO:0007669"/>
    <property type="project" value="InterPro"/>
</dbReference>
<evidence type="ECO:0000259" key="5">
    <source>
        <dbReference type="Pfam" id="PF23658"/>
    </source>
</evidence>
<protein>
    <submittedName>
        <fullName evidence="6">Peptidase S41 family protein-like protein</fullName>
    </submittedName>
</protein>
<dbReference type="AlphaFoldDB" id="A0A7C8HZ21"/>
<feature type="signal peptide" evidence="3">
    <location>
        <begin position="1"/>
        <end position="16"/>
    </location>
</feature>
<sequence>MRSILVLQVLTAVAVAQFASSRVATSLENVEATATEELSGPIETGRACGQIAKLVEDSSLELPSVEAELAYACLKSVPIDTEAATLTIGSLKQMVEFQSTLVYLKNPPKGYAHEGVDIIAGLDDIGRKVSNGDYNNEYDFENDIAALLIKAHDGHLSFQGMAYSGAFRWRRNRQIALISASEDGKQTPKVWLVHDFNKTQDAETPPSAVTQIDGKDAVQFLQEDSLKNAYHDPDTSYNAMFYMQPAENFGYFTNPRFYPGSEVRLSFENKTDETFSNSAIILDKELWAMISNGQDFYDAFVTPSSANFDKLRKRSTHSLPRHLQNPKEAAVERRYVPVAYPEPVVEHSGEDVPLAGYFIDTSAGAVGVLMIQTFNTEDNDGATEFQAVVQEYISQAKSRNVQKHIIDVRTNGGGKILLGYETYLQFFPSQDPQLLSRYRGHRASELIGSSISSFPELNSSNGEIFTSPFNFHSYLTKDQKPFSSWTDMYPPTRFNSDAFTTLLRYNLSDPLTTSSERYSIGLTMTGHGARANFTDDPFRSADIVVLTDGICASTCSLFTELMVQQSGVKTLAIGGRPQPGPMQAVGGTKGSLVLQAQYLASLSAFVATNFATDSREMDDWRAFLPRRFGIATADASVNFQDNIRAGDLAADGMPTQFLNDSASCRIWYEPRMYLNVSRVWERAAEVAFGRDGGLDEEQCVGGSVASRQAQQGGGEGNPSTGLGGEAPRPSESKGAAAGVGRAAAGGGWMATLGSAGVVVVAMALGASLI</sequence>
<dbReference type="EMBL" id="JAADJZ010000031">
    <property type="protein sequence ID" value="KAF2865749.1"/>
    <property type="molecule type" value="Genomic_DNA"/>
</dbReference>
<dbReference type="InterPro" id="IPR029045">
    <property type="entry name" value="ClpP/crotonase-like_dom_sf"/>
</dbReference>
<evidence type="ECO:0000313" key="6">
    <source>
        <dbReference type="EMBL" id="KAF2865749.1"/>
    </source>
</evidence>
<reference evidence="6 7" key="1">
    <citation type="submission" date="2020-01" db="EMBL/GenBank/DDBJ databases">
        <authorList>
            <consortium name="DOE Joint Genome Institute"/>
            <person name="Haridas S."/>
            <person name="Albert R."/>
            <person name="Binder M."/>
            <person name="Bloem J."/>
            <person name="Labutti K."/>
            <person name="Salamov A."/>
            <person name="Andreopoulos B."/>
            <person name="Baker S.E."/>
            <person name="Barry K."/>
            <person name="Bills G."/>
            <person name="Bluhm B.H."/>
            <person name="Cannon C."/>
            <person name="Castanera R."/>
            <person name="Culley D.E."/>
            <person name="Daum C."/>
            <person name="Ezra D."/>
            <person name="Gonzalez J.B."/>
            <person name="Henrissat B."/>
            <person name="Kuo A."/>
            <person name="Liang C."/>
            <person name="Lipzen A."/>
            <person name="Lutzoni F."/>
            <person name="Magnuson J."/>
            <person name="Mondo S."/>
            <person name="Nolan M."/>
            <person name="Ohm R."/>
            <person name="Pangilinan J."/>
            <person name="Park H.-J.H."/>
            <person name="Ramirez L."/>
            <person name="Alfaro M."/>
            <person name="Sun H."/>
            <person name="Tritt A."/>
            <person name="Yoshinaga Y."/>
            <person name="Zwiers L.-H.L."/>
            <person name="Turgeon B.G."/>
            <person name="Goodwin S.B."/>
            <person name="Spatafora J.W."/>
            <person name="Crous P.W."/>
            <person name="Grigoriev I.V."/>
        </authorList>
    </citation>
    <scope>NUCLEOTIDE SEQUENCE [LARGE SCALE GENOMIC DNA]</scope>
    <source>
        <strain evidence="6 7">CBS 611.86</strain>
    </source>
</reference>
<feature type="chain" id="PRO_5028825472" evidence="3">
    <location>
        <begin position="17"/>
        <end position="769"/>
    </location>
</feature>
<comment type="caution">
    <text evidence="6">The sequence shown here is derived from an EMBL/GenBank/DDBJ whole genome shotgun (WGS) entry which is preliminary data.</text>
</comment>
<feature type="transmembrane region" description="Helical" evidence="2">
    <location>
        <begin position="748"/>
        <end position="768"/>
    </location>
</feature>
<dbReference type="InterPro" id="IPR056186">
    <property type="entry name" value="PDZ_CPAF-rel"/>
</dbReference>
<dbReference type="Proteomes" id="UP000481861">
    <property type="component" value="Unassembled WGS sequence"/>
</dbReference>
<dbReference type="OrthoDB" id="27214at2759"/>
<name>A0A7C8HZ21_9PLEO</name>
<dbReference type="Gene3D" id="3.90.226.10">
    <property type="entry name" value="2-enoyl-CoA Hydratase, Chain A, domain 1"/>
    <property type="match status" value="1"/>
</dbReference>
<dbReference type="Pfam" id="PF23658">
    <property type="entry name" value="PDZ_CPAF_rel"/>
    <property type="match status" value="1"/>
</dbReference>
<keyword evidence="2" id="KW-0812">Transmembrane</keyword>
<keyword evidence="2" id="KW-0472">Membrane</keyword>
<evidence type="ECO:0000259" key="4">
    <source>
        <dbReference type="Pfam" id="PF03572"/>
    </source>
</evidence>
<dbReference type="PANTHER" id="PTHR37049:SF4">
    <property type="entry name" value="RHODANESE DOMAIN-CONTAINING PROTEIN"/>
    <property type="match status" value="1"/>
</dbReference>
<accession>A0A7C8HZ21</accession>
<dbReference type="InterPro" id="IPR005151">
    <property type="entry name" value="Tail-specific_protease"/>
</dbReference>
<gene>
    <name evidence="6" type="ORF">BDV95DRAFT_651750</name>
</gene>
<evidence type="ECO:0000313" key="7">
    <source>
        <dbReference type="Proteomes" id="UP000481861"/>
    </source>
</evidence>
<feature type="compositionally biased region" description="Gly residues" evidence="1">
    <location>
        <begin position="711"/>
        <end position="724"/>
    </location>
</feature>
<dbReference type="SUPFAM" id="SSF52096">
    <property type="entry name" value="ClpP/crotonase"/>
    <property type="match status" value="1"/>
</dbReference>